<dbReference type="PROSITE" id="PS50112">
    <property type="entry name" value="PAS"/>
    <property type="match status" value="1"/>
</dbReference>
<keyword evidence="5" id="KW-1185">Reference proteome</keyword>
<dbReference type="PROSITE" id="PS50887">
    <property type="entry name" value="GGDEF"/>
    <property type="match status" value="1"/>
</dbReference>
<protein>
    <submittedName>
        <fullName evidence="4">PAS domain S-box-containing protein/diguanylate cyclase (GGDEF)-like protein</fullName>
    </submittedName>
</protein>
<dbReference type="PROSITE" id="PS50883">
    <property type="entry name" value="EAL"/>
    <property type="match status" value="1"/>
</dbReference>
<dbReference type="SUPFAM" id="SSF55073">
    <property type="entry name" value="Nucleotide cyclase"/>
    <property type="match status" value="1"/>
</dbReference>
<dbReference type="InterPro" id="IPR001633">
    <property type="entry name" value="EAL_dom"/>
</dbReference>
<dbReference type="CDD" id="cd01949">
    <property type="entry name" value="GGDEF"/>
    <property type="match status" value="1"/>
</dbReference>
<dbReference type="OrthoDB" id="9805474at2"/>
<proteinExistence type="predicted"/>
<dbReference type="RefSeq" id="WP_132283299.1">
    <property type="nucleotide sequence ID" value="NZ_SMGQ01000017.1"/>
</dbReference>
<dbReference type="NCBIfam" id="TIGR00254">
    <property type="entry name" value="GGDEF"/>
    <property type="match status" value="1"/>
</dbReference>
<evidence type="ECO:0000259" key="2">
    <source>
        <dbReference type="PROSITE" id="PS50883"/>
    </source>
</evidence>
<dbReference type="Pfam" id="PF00990">
    <property type="entry name" value="GGDEF"/>
    <property type="match status" value="1"/>
</dbReference>
<dbReference type="InterPro" id="IPR035965">
    <property type="entry name" value="PAS-like_dom_sf"/>
</dbReference>
<name>A0A4R1MDR4_9FIRM</name>
<accession>A0A4R1MDR4</accession>
<dbReference type="InterPro" id="IPR052155">
    <property type="entry name" value="Biofilm_reg_signaling"/>
</dbReference>
<feature type="domain" description="EAL" evidence="2">
    <location>
        <begin position="305"/>
        <end position="555"/>
    </location>
</feature>
<dbReference type="InterPro" id="IPR029787">
    <property type="entry name" value="Nucleotide_cyclase"/>
</dbReference>
<dbReference type="SMART" id="SM00267">
    <property type="entry name" value="GGDEF"/>
    <property type="match status" value="1"/>
</dbReference>
<dbReference type="SMART" id="SM00052">
    <property type="entry name" value="EAL"/>
    <property type="match status" value="1"/>
</dbReference>
<evidence type="ECO:0000313" key="5">
    <source>
        <dbReference type="Proteomes" id="UP000294545"/>
    </source>
</evidence>
<comment type="caution">
    <text evidence="4">The sequence shown here is derived from an EMBL/GenBank/DDBJ whole genome shotgun (WGS) entry which is preliminary data.</text>
</comment>
<dbReference type="InterPro" id="IPR000014">
    <property type="entry name" value="PAS"/>
</dbReference>
<gene>
    <name evidence="4" type="ORF">EDC19_2640</name>
</gene>
<dbReference type="NCBIfam" id="TIGR00229">
    <property type="entry name" value="sensory_box"/>
    <property type="match status" value="1"/>
</dbReference>
<dbReference type="Gene3D" id="3.20.20.450">
    <property type="entry name" value="EAL domain"/>
    <property type="match status" value="1"/>
</dbReference>
<dbReference type="AlphaFoldDB" id="A0A4R1MDR4"/>
<dbReference type="Proteomes" id="UP000294545">
    <property type="component" value="Unassembled WGS sequence"/>
</dbReference>
<dbReference type="InterPro" id="IPR000160">
    <property type="entry name" value="GGDEF_dom"/>
</dbReference>
<evidence type="ECO:0000313" key="4">
    <source>
        <dbReference type="EMBL" id="TCK87993.1"/>
    </source>
</evidence>
<evidence type="ECO:0000259" key="1">
    <source>
        <dbReference type="PROSITE" id="PS50112"/>
    </source>
</evidence>
<dbReference type="Pfam" id="PF13426">
    <property type="entry name" value="PAS_9"/>
    <property type="match status" value="1"/>
</dbReference>
<dbReference type="PANTHER" id="PTHR44757:SF4">
    <property type="entry name" value="DIGUANYLATE CYCLASE DGCE-RELATED"/>
    <property type="match status" value="1"/>
</dbReference>
<dbReference type="EMBL" id="SMGQ01000017">
    <property type="protein sequence ID" value="TCK87993.1"/>
    <property type="molecule type" value="Genomic_DNA"/>
</dbReference>
<feature type="domain" description="GGDEF" evidence="3">
    <location>
        <begin position="160"/>
        <end position="293"/>
    </location>
</feature>
<dbReference type="Gene3D" id="3.30.70.270">
    <property type="match status" value="1"/>
</dbReference>
<dbReference type="InterPro" id="IPR043128">
    <property type="entry name" value="Rev_trsase/Diguanyl_cyclase"/>
</dbReference>
<dbReference type="PANTHER" id="PTHR44757">
    <property type="entry name" value="DIGUANYLATE CYCLASE DGCP"/>
    <property type="match status" value="1"/>
</dbReference>
<feature type="domain" description="PAS" evidence="1">
    <location>
        <begin position="11"/>
        <end position="76"/>
    </location>
</feature>
<evidence type="ECO:0000259" key="3">
    <source>
        <dbReference type="PROSITE" id="PS50887"/>
    </source>
</evidence>
<dbReference type="CDD" id="cd01948">
    <property type="entry name" value="EAL"/>
    <property type="match status" value="1"/>
</dbReference>
<organism evidence="4 5">
    <name type="scientific">Natranaerovirga hydrolytica</name>
    <dbReference type="NCBI Taxonomy" id="680378"/>
    <lineage>
        <taxon>Bacteria</taxon>
        <taxon>Bacillati</taxon>
        <taxon>Bacillota</taxon>
        <taxon>Clostridia</taxon>
        <taxon>Lachnospirales</taxon>
        <taxon>Natranaerovirgaceae</taxon>
        <taxon>Natranaerovirga</taxon>
    </lineage>
</organism>
<dbReference type="Gene3D" id="3.30.450.20">
    <property type="entry name" value="PAS domain"/>
    <property type="match status" value="1"/>
</dbReference>
<dbReference type="CDD" id="cd00130">
    <property type="entry name" value="PAS"/>
    <property type="match status" value="1"/>
</dbReference>
<dbReference type="SUPFAM" id="SSF55785">
    <property type="entry name" value="PYP-like sensor domain (PAS domain)"/>
    <property type="match status" value="1"/>
</dbReference>
<sequence length="555" mass="63277">MESGYQSALIALDTIEDCVIITDEKGIIINANKALEKFLSVTKKELVKKNLEEFITFSKDKNQNEKVSLTSVLEKNQKVDVICADRHDDELVFVDGKITPIKEKQIMGTVITFKEFGKDKDLINKLYTQARQDTLTGLPNRLAFEEGIKGLLEGRKIDAKQYALLYLDLDQFKIINDTCGHFAGDQFLKQIALLMKKSIRDTDLIGRLGGDEFGILLKNINATNACKIAGKICEVIKNYRFIWDGKIFTTGVSIGIVMITDESNDFETILNYADRGCYISKEKGGNTYQIYYECNDKAIANQNGEVMWIPLIYSAIEEDKFELHYQPIVATNDKEDMSYEVLLRLRNKEGDLIYPGAFFSMAQRYNIMCDIDFWVINKFFEHIHDLYKSETMDHTQRFNLNISGASLTNEKILECIEEKIDSSCMNANQLCFEISETIAISHYSKAKDFINQLKKIGCKLALDNFGTGLTTFEYIKNLNIDYLKIDGSFTNNIAKNKVNYTMVSSIKEIATLMNIKTVAQCVENKEVYQAVKDIGIDYIQGYYISKPIGLRKTNE</sequence>
<reference evidence="4 5" key="1">
    <citation type="submission" date="2019-03" db="EMBL/GenBank/DDBJ databases">
        <title>Genomic Encyclopedia of Type Strains, Phase IV (KMG-IV): sequencing the most valuable type-strain genomes for metagenomic binning, comparative biology and taxonomic classification.</title>
        <authorList>
            <person name="Goeker M."/>
        </authorList>
    </citation>
    <scope>NUCLEOTIDE SEQUENCE [LARGE SCALE GENOMIC DNA]</scope>
    <source>
        <strain evidence="4 5">DSM 24176</strain>
    </source>
</reference>
<dbReference type="SUPFAM" id="SSF141868">
    <property type="entry name" value="EAL domain-like"/>
    <property type="match status" value="1"/>
</dbReference>
<dbReference type="Pfam" id="PF00563">
    <property type="entry name" value="EAL"/>
    <property type="match status" value="1"/>
</dbReference>
<dbReference type="InterPro" id="IPR035919">
    <property type="entry name" value="EAL_sf"/>
</dbReference>